<protein>
    <submittedName>
        <fullName evidence="2">SAG family member</fullName>
    </submittedName>
</protein>
<feature type="signal peptide" evidence="1">
    <location>
        <begin position="1"/>
        <end position="23"/>
    </location>
</feature>
<accession>U6LUG0</accession>
<organism evidence="2 3">
    <name type="scientific">Eimeria brunetti</name>
    <dbReference type="NCBI Taxonomy" id="51314"/>
    <lineage>
        <taxon>Eukaryota</taxon>
        <taxon>Sar</taxon>
        <taxon>Alveolata</taxon>
        <taxon>Apicomplexa</taxon>
        <taxon>Conoidasida</taxon>
        <taxon>Coccidia</taxon>
        <taxon>Eucoccidiorida</taxon>
        <taxon>Eimeriorina</taxon>
        <taxon>Eimeriidae</taxon>
        <taxon>Eimeria</taxon>
    </lineage>
</organism>
<reference evidence="2" key="1">
    <citation type="submission" date="2013-10" db="EMBL/GenBank/DDBJ databases">
        <title>Genomic analysis of the causative agents of coccidiosis in chickens.</title>
        <authorList>
            <person name="Reid A.J."/>
            <person name="Blake D."/>
            <person name="Billington K."/>
            <person name="Browne H."/>
            <person name="Dunn M."/>
            <person name="Hung S."/>
            <person name="Kawahara F."/>
            <person name="Miranda-Saavedra D."/>
            <person name="Mourier T."/>
            <person name="Nagra H."/>
            <person name="Otto T.D."/>
            <person name="Rawlings N."/>
            <person name="Sanchez A."/>
            <person name="Sanders M."/>
            <person name="Subramaniam C."/>
            <person name="Tay Y."/>
            <person name="Dear P."/>
            <person name="Doerig C."/>
            <person name="Gruber A."/>
            <person name="Parkinson J."/>
            <person name="Shirley M."/>
            <person name="Wan K.L."/>
            <person name="Berriman M."/>
            <person name="Tomley F."/>
            <person name="Pain A."/>
        </authorList>
    </citation>
    <scope>NUCLEOTIDE SEQUENCE [LARGE SCALE GENOMIC DNA]</scope>
    <source>
        <strain evidence="2">Houghton</strain>
    </source>
</reference>
<evidence type="ECO:0000256" key="1">
    <source>
        <dbReference type="SAM" id="SignalP"/>
    </source>
</evidence>
<dbReference type="EMBL" id="HG712792">
    <property type="protein sequence ID" value="CDJ51410.1"/>
    <property type="molecule type" value="Genomic_DNA"/>
</dbReference>
<keyword evidence="3" id="KW-1185">Reference proteome</keyword>
<reference evidence="2" key="2">
    <citation type="submission" date="2013-10" db="EMBL/GenBank/DDBJ databases">
        <authorList>
            <person name="Aslett M."/>
        </authorList>
    </citation>
    <scope>NUCLEOTIDE SEQUENCE [LARGE SCALE GENOMIC DNA]</scope>
    <source>
        <strain evidence="2">Houghton</strain>
    </source>
</reference>
<keyword evidence="1" id="KW-0732">Signal</keyword>
<evidence type="ECO:0000313" key="2">
    <source>
        <dbReference type="EMBL" id="CDJ51410.1"/>
    </source>
</evidence>
<sequence>MAGFRFLSLATAASFLLANQAQAQNEATNTATRVECLAEMNAARSLAGFPELKLGDDKASQLQITQIGDSRSGVEQPNTEYLKKVCAGMKGGEASVDTFTPNGTYAYAVQDTYDCKAAVDQWKKAFANFDGLPPAYKSTESPYTNAQNISLISLFNPKENPKVDCAHFTCPATTGGLGAGRNGEEKELKALLCVTTPQALTEGQPPYTAQQQLLLFSCKEAVELSNKITAFLRKPLPISW</sequence>
<dbReference type="Pfam" id="PF11054">
    <property type="entry name" value="Surface_antigen"/>
    <property type="match status" value="1"/>
</dbReference>
<proteinExistence type="predicted"/>
<gene>
    <name evidence="2" type="ORF">EBH_0009900</name>
</gene>
<feature type="chain" id="PRO_5004672917" evidence="1">
    <location>
        <begin position="24"/>
        <end position="240"/>
    </location>
</feature>
<dbReference type="VEuPathDB" id="ToxoDB:EBH_0009900"/>
<dbReference type="AlphaFoldDB" id="U6LUG0"/>
<dbReference type="InterPro" id="IPR021288">
    <property type="entry name" value="Surface_antigen"/>
</dbReference>
<dbReference type="Proteomes" id="UP000030750">
    <property type="component" value="Unassembled WGS sequence"/>
</dbReference>
<dbReference type="OrthoDB" id="347465at2759"/>
<name>U6LUG0_9EIME</name>
<evidence type="ECO:0000313" key="3">
    <source>
        <dbReference type="Proteomes" id="UP000030750"/>
    </source>
</evidence>